<evidence type="ECO:0000313" key="3">
    <source>
        <dbReference type="Proteomes" id="UP000006729"/>
    </source>
</evidence>
<dbReference type="EMBL" id="CM009297">
    <property type="protein sequence ID" value="PNT25847.1"/>
    <property type="molecule type" value="Genomic_DNA"/>
</dbReference>
<reference evidence="2 3" key="1">
    <citation type="journal article" date="2006" name="Science">
        <title>The genome of black cottonwood, Populus trichocarpa (Torr. &amp; Gray).</title>
        <authorList>
            <person name="Tuskan G.A."/>
            <person name="Difazio S."/>
            <person name="Jansson S."/>
            <person name="Bohlmann J."/>
            <person name="Grigoriev I."/>
            <person name="Hellsten U."/>
            <person name="Putnam N."/>
            <person name="Ralph S."/>
            <person name="Rombauts S."/>
            <person name="Salamov A."/>
            <person name="Schein J."/>
            <person name="Sterck L."/>
            <person name="Aerts A."/>
            <person name="Bhalerao R.R."/>
            <person name="Bhalerao R.P."/>
            <person name="Blaudez D."/>
            <person name="Boerjan W."/>
            <person name="Brun A."/>
            <person name="Brunner A."/>
            <person name="Busov V."/>
            <person name="Campbell M."/>
            <person name="Carlson J."/>
            <person name="Chalot M."/>
            <person name="Chapman J."/>
            <person name="Chen G.L."/>
            <person name="Cooper D."/>
            <person name="Coutinho P.M."/>
            <person name="Couturier J."/>
            <person name="Covert S."/>
            <person name="Cronk Q."/>
            <person name="Cunningham R."/>
            <person name="Davis J."/>
            <person name="Degroeve S."/>
            <person name="Dejardin A."/>
            <person name="Depamphilis C."/>
            <person name="Detter J."/>
            <person name="Dirks B."/>
            <person name="Dubchak I."/>
            <person name="Duplessis S."/>
            <person name="Ehlting J."/>
            <person name="Ellis B."/>
            <person name="Gendler K."/>
            <person name="Goodstein D."/>
            <person name="Gribskov M."/>
            <person name="Grimwood J."/>
            <person name="Groover A."/>
            <person name="Gunter L."/>
            <person name="Hamberger B."/>
            <person name="Heinze B."/>
            <person name="Helariutta Y."/>
            <person name="Henrissat B."/>
            <person name="Holligan D."/>
            <person name="Holt R."/>
            <person name="Huang W."/>
            <person name="Islam-Faridi N."/>
            <person name="Jones S."/>
            <person name="Jones-Rhoades M."/>
            <person name="Jorgensen R."/>
            <person name="Joshi C."/>
            <person name="Kangasjarvi J."/>
            <person name="Karlsson J."/>
            <person name="Kelleher C."/>
            <person name="Kirkpatrick R."/>
            <person name="Kirst M."/>
            <person name="Kohler A."/>
            <person name="Kalluri U."/>
            <person name="Larimer F."/>
            <person name="Leebens-Mack J."/>
            <person name="Leple J.C."/>
            <person name="Locascio P."/>
            <person name="Lou Y."/>
            <person name="Lucas S."/>
            <person name="Martin F."/>
            <person name="Montanini B."/>
            <person name="Napoli C."/>
            <person name="Nelson D.R."/>
            <person name="Nelson C."/>
            <person name="Nieminen K."/>
            <person name="Nilsson O."/>
            <person name="Pereda V."/>
            <person name="Peter G."/>
            <person name="Philippe R."/>
            <person name="Pilate G."/>
            <person name="Poliakov A."/>
            <person name="Razumovskaya J."/>
            <person name="Richardson P."/>
            <person name="Rinaldi C."/>
            <person name="Ritland K."/>
            <person name="Rouze P."/>
            <person name="Ryaboy D."/>
            <person name="Schmutz J."/>
            <person name="Schrader J."/>
            <person name="Segerman B."/>
            <person name="Shin H."/>
            <person name="Siddiqui A."/>
            <person name="Sterky F."/>
            <person name="Terry A."/>
            <person name="Tsai C.J."/>
            <person name="Uberbacher E."/>
            <person name="Unneberg P."/>
            <person name="Vahala J."/>
            <person name="Wall K."/>
            <person name="Wessler S."/>
            <person name="Yang G."/>
            <person name="Yin T."/>
            <person name="Douglas C."/>
            <person name="Marra M."/>
            <person name="Sandberg G."/>
            <person name="Van de Peer Y."/>
            <person name="Rokhsar D."/>
        </authorList>
    </citation>
    <scope>NUCLEOTIDE SEQUENCE [LARGE SCALE GENOMIC DNA]</scope>
    <source>
        <strain evidence="3">cv. Nisqually</strain>
    </source>
</reference>
<proteinExistence type="predicted"/>
<gene>
    <name evidence="2" type="ORF">POPTR_008G204500</name>
</gene>
<accession>A0A2K1ZKP8</accession>
<dbReference type="PANTHER" id="PTHR33240">
    <property type="entry name" value="OS08G0508500 PROTEIN"/>
    <property type="match status" value="1"/>
</dbReference>
<dbReference type="PANTHER" id="PTHR33240:SF17">
    <property type="entry name" value="EUKARYOTIC PEPTIDE CHAIN RELEASE FACTOR GTP-BINDING SUBUNIT-LIKE"/>
    <property type="match status" value="1"/>
</dbReference>
<evidence type="ECO:0000259" key="1">
    <source>
        <dbReference type="Pfam" id="PF03732"/>
    </source>
</evidence>
<keyword evidence="3" id="KW-1185">Reference proteome</keyword>
<protein>
    <recommendedName>
        <fullName evidence="1">Retrotransposon gag domain-containing protein</fullName>
    </recommendedName>
</protein>
<dbReference type="Pfam" id="PF03732">
    <property type="entry name" value="Retrotrans_gag"/>
    <property type="match status" value="1"/>
</dbReference>
<name>A0A2K1ZKP8_POPTR</name>
<dbReference type="Proteomes" id="UP000006729">
    <property type="component" value="Chromosome 8"/>
</dbReference>
<dbReference type="AlphaFoldDB" id="A0A2K1ZKP8"/>
<feature type="domain" description="Retrotransposon gag" evidence="1">
    <location>
        <begin position="17"/>
        <end position="101"/>
    </location>
</feature>
<dbReference type="InParanoid" id="A0A2K1ZKP8"/>
<dbReference type="InterPro" id="IPR005162">
    <property type="entry name" value="Retrotrans_gag_dom"/>
</dbReference>
<sequence>MADPYTPGHIIDANVAAGNVRTWYNNLKSRSILSFQDLCVKLVACFNTSIPMKKSSTELFRVTQDEKDSTQAYMKRFNEEMLQVEDLLEPIAGEALIKGVRHPYEDALVISIVMKGHRVYKILIDDSNLVNILLAEAMTKMGMNASRMTLVPTPLIGIEGSAVPMKGAVGLTITIGTAPHYVTLQQTFMVIDTHLPYNAIIRRPLLHQISVVVSTKYLTMKFPTVKVVVVVKGNQEASRECANTCLKGKKALLVDYPETYGEKPEVRTEVAKELVEVCLGPTEKEVTKIGCTLGRSTKTCYHRATGVTEKQFCFPSRGHVRDQP</sequence>
<evidence type="ECO:0000313" key="2">
    <source>
        <dbReference type="EMBL" id="PNT25847.1"/>
    </source>
</evidence>
<organism evidence="2 3">
    <name type="scientific">Populus trichocarpa</name>
    <name type="common">Western balsam poplar</name>
    <name type="synonym">Populus balsamifera subsp. trichocarpa</name>
    <dbReference type="NCBI Taxonomy" id="3694"/>
    <lineage>
        <taxon>Eukaryota</taxon>
        <taxon>Viridiplantae</taxon>
        <taxon>Streptophyta</taxon>
        <taxon>Embryophyta</taxon>
        <taxon>Tracheophyta</taxon>
        <taxon>Spermatophyta</taxon>
        <taxon>Magnoliopsida</taxon>
        <taxon>eudicotyledons</taxon>
        <taxon>Gunneridae</taxon>
        <taxon>Pentapetalae</taxon>
        <taxon>rosids</taxon>
        <taxon>fabids</taxon>
        <taxon>Malpighiales</taxon>
        <taxon>Salicaceae</taxon>
        <taxon>Saliceae</taxon>
        <taxon>Populus</taxon>
    </lineage>
</organism>